<sequence>MGLSLLAFSTPLSSRSLVCTSTLGCYLNKGYLFNIQSGQSRGIPKQGLEWTIHLPRSFSGMVLGAATKKDLRSGLGILLGLYSRYGRNLGFDRKRLLGTNCIYSHPFSLSQFLPRKQILSTRARPLENRKDQARHYGKSILESSTELEEGAGNWQRIFILTVDVDELKGVELRDVLLLFATAVVVEESKEVVRRVFVDLTRRKAVHGCSVGAWPNALSVLSVWGFCIYKSSHSPKQPLHQQ</sequence>
<evidence type="ECO:0000313" key="1">
    <source>
        <dbReference type="EMBL" id="KAH0567281.1"/>
    </source>
</evidence>
<name>A0AAV7J5D9_COTGL</name>
<accession>A0AAV7J5D9</accession>
<dbReference type="Proteomes" id="UP000826195">
    <property type="component" value="Unassembled WGS sequence"/>
</dbReference>
<reference evidence="1 2" key="1">
    <citation type="journal article" date="2021" name="J. Hered.">
        <title>A chromosome-level genome assembly of the parasitoid wasp, Cotesia glomerata (Hymenoptera: Braconidae).</title>
        <authorList>
            <person name="Pinto B.J."/>
            <person name="Weis J.J."/>
            <person name="Gamble T."/>
            <person name="Ode P.J."/>
            <person name="Paul R."/>
            <person name="Zaspel J.M."/>
        </authorList>
    </citation>
    <scope>NUCLEOTIDE SEQUENCE [LARGE SCALE GENOMIC DNA]</scope>
    <source>
        <strain evidence="1">CgM1</strain>
    </source>
</reference>
<evidence type="ECO:0000313" key="2">
    <source>
        <dbReference type="Proteomes" id="UP000826195"/>
    </source>
</evidence>
<dbReference type="AlphaFoldDB" id="A0AAV7J5D9"/>
<gene>
    <name evidence="1" type="ORF">KQX54_008066</name>
</gene>
<proteinExistence type="predicted"/>
<comment type="caution">
    <text evidence="1">The sequence shown here is derived from an EMBL/GenBank/DDBJ whole genome shotgun (WGS) entry which is preliminary data.</text>
</comment>
<protein>
    <submittedName>
        <fullName evidence="1">Uncharacterized protein</fullName>
    </submittedName>
</protein>
<organism evidence="1 2">
    <name type="scientific">Cotesia glomerata</name>
    <name type="common">Lepidopteran parasitic wasp</name>
    <name type="synonym">Apanteles glomeratus</name>
    <dbReference type="NCBI Taxonomy" id="32391"/>
    <lineage>
        <taxon>Eukaryota</taxon>
        <taxon>Metazoa</taxon>
        <taxon>Ecdysozoa</taxon>
        <taxon>Arthropoda</taxon>
        <taxon>Hexapoda</taxon>
        <taxon>Insecta</taxon>
        <taxon>Pterygota</taxon>
        <taxon>Neoptera</taxon>
        <taxon>Endopterygota</taxon>
        <taxon>Hymenoptera</taxon>
        <taxon>Apocrita</taxon>
        <taxon>Ichneumonoidea</taxon>
        <taxon>Braconidae</taxon>
        <taxon>Microgastrinae</taxon>
        <taxon>Cotesia</taxon>
    </lineage>
</organism>
<keyword evidence="2" id="KW-1185">Reference proteome</keyword>
<dbReference type="EMBL" id="JAHXZJ010000001">
    <property type="protein sequence ID" value="KAH0567281.1"/>
    <property type="molecule type" value="Genomic_DNA"/>
</dbReference>